<evidence type="ECO:0000313" key="3">
    <source>
        <dbReference type="Proteomes" id="UP001177670"/>
    </source>
</evidence>
<protein>
    <submittedName>
        <fullName evidence="2">Uncharacterized protein</fullName>
    </submittedName>
</protein>
<gene>
    <name evidence="2" type="ORF">K0M31_003006</name>
</gene>
<keyword evidence="3" id="KW-1185">Reference proteome</keyword>
<feature type="region of interest" description="Disordered" evidence="1">
    <location>
        <begin position="1"/>
        <end position="44"/>
    </location>
</feature>
<accession>A0AA40KQ20</accession>
<evidence type="ECO:0000313" key="2">
    <source>
        <dbReference type="EMBL" id="KAK1128548.1"/>
    </source>
</evidence>
<dbReference type="AlphaFoldDB" id="A0AA40KQ20"/>
<reference evidence="2" key="1">
    <citation type="submission" date="2021-10" db="EMBL/GenBank/DDBJ databases">
        <title>Melipona bicolor Genome sequencing and assembly.</title>
        <authorList>
            <person name="Araujo N.S."/>
            <person name="Arias M.C."/>
        </authorList>
    </citation>
    <scope>NUCLEOTIDE SEQUENCE</scope>
    <source>
        <strain evidence="2">USP_2M_L1-L4_2017</strain>
        <tissue evidence="2">Whole body</tissue>
    </source>
</reference>
<comment type="caution">
    <text evidence="2">The sequence shown here is derived from an EMBL/GenBank/DDBJ whole genome shotgun (WGS) entry which is preliminary data.</text>
</comment>
<evidence type="ECO:0000256" key="1">
    <source>
        <dbReference type="SAM" id="MobiDB-lite"/>
    </source>
</evidence>
<feature type="compositionally biased region" description="Basic and acidic residues" evidence="1">
    <location>
        <begin position="13"/>
        <end position="25"/>
    </location>
</feature>
<proteinExistence type="predicted"/>
<sequence length="107" mass="12514">MLNNTKQWPYETSRIKSEPTNDHSVRRTNNNGNSSKHRNGARFPVPETAWSTTMENFMDNQSSSSQMWIIFNFHIPEQEHPSPLHPICAFNPYRKSHLSLTTNKQEK</sequence>
<organism evidence="2 3">
    <name type="scientific">Melipona bicolor</name>
    <dbReference type="NCBI Taxonomy" id="60889"/>
    <lineage>
        <taxon>Eukaryota</taxon>
        <taxon>Metazoa</taxon>
        <taxon>Ecdysozoa</taxon>
        <taxon>Arthropoda</taxon>
        <taxon>Hexapoda</taxon>
        <taxon>Insecta</taxon>
        <taxon>Pterygota</taxon>
        <taxon>Neoptera</taxon>
        <taxon>Endopterygota</taxon>
        <taxon>Hymenoptera</taxon>
        <taxon>Apocrita</taxon>
        <taxon>Aculeata</taxon>
        <taxon>Apoidea</taxon>
        <taxon>Anthophila</taxon>
        <taxon>Apidae</taxon>
        <taxon>Melipona</taxon>
    </lineage>
</organism>
<dbReference type="EMBL" id="JAHYIQ010000010">
    <property type="protein sequence ID" value="KAK1128548.1"/>
    <property type="molecule type" value="Genomic_DNA"/>
</dbReference>
<name>A0AA40KQ20_9HYME</name>
<dbReference type="Proteomes" id="UP001177670">
    <property type="component" value="Unassembled WGS sequence"/>
</dbReference>